<dbReference type="Proteomes" id="UP000185003">
    <property type="component" value="Unassembled WGS sequence"/>
</dbReference>
<dbReference type="GO" id="GO:0003677">
    <property type="term" value="F:DNA binding"/>
    <property type="evidence" value="ECO:0007669"/>
    <property type="project" value="UniProtKB-KW"/>
</dbReference>
<reference evidence="1 2" key="1">
    <citation type="submission" date="2016-11" db="EMBL/GenBank/DDBJ databases">
        <authorList>
            <person name="Jaros S."/>
            <person name="Januszkiewicz K."/>
            <person name="Wedrychowicz H."/>
        </authorList>
    </citation>
    <scope>NUCLEOTIDE SEQUENCE [LARGE SCALE GENOMIC DNA]</scope>
    <source>
        <strain evidence="1 2">DSM 24787</strain>
    </source>
</reference>
<accession>A0A1N6JNC0</accession>
<sequence>MTARDLIHLRLHHQLLSQTTATSVAEVVTHLCAMQAQDYAGAKWSVGLRLPGITDAGIEKALSAKEIVRTTTIRGTLHFVSPADVRWINAFVQPRIVSKYTGRYKQLELDDAVVRKSYTIFEKALDGKELTRKELEALLVKNGIVVTSDRMNHFLSRAALDQVICCGVRRGKEFTYALLDSWAPSSPAISMEEARAKLALRYFTGHGPATVNDFATWAGLTLGEARAGLAAVAGELSPLSFNDTTYWMKPLSSPYKNTSGVFLLPGFDEYFIGYEDRTLIVDEDRLKKLIPLNGIFSPTIVVNGRIEGTWKRTVKKNVLQMESAPFQPFSDSRQQAMVKASRPFAKFMELPVEWDF</sequence>
<protein>
    <submittedName>
        <fullName evidence="1">Winged helix DNA-binding domain-containing protein</fullName>
    </submittedName>
</protein>
<dbReference type="Pfam" id="PF06224">
    <property type="entry name" value="AlkZ-like"/>
    <property type="match status" value="1"/>
</dbReference>
<keyword evidence="1" id="KW-0238">DNA-binding</keyword>
<dbReference type="RefSeq" id="WP_074241581.1">
    <property type="nucleotide sequence ID" value="NZ_FSRA01000002.1"/>
</dbReference>
<dbReference type="PANTHER" id="PTHR38479">
    <property type="entry name" value="LMO0824 PROTEIN"/>
    <property type="match status" value="1"/>
</dbReference>
<dbReference type="AlphaFoldDB" id="A0A1N6JNC0"/>
<dbReference type="OrthoDB" id="2210247at2"/>
<organism evidence="1 2">
    <name type="scientific">Chitinophaga niabensis</name>
    <dbReference type="NCBI Taxonomy" id="536979"/>
    <lineage>
        <taxon>Bacteria</taxon>
        <taxon>Pseudomonadati</taxon>
        <taxon>Bacteroidota</taxon>
        <taxon>Chitinophagia</taxon>
        <taxon>Chitinophagales</taxon>
        <taxon>Chitinophagaceae</taxon>
        <taxon>Chitinophaga</taxon>
    </lineage>
</organism>
<name>A0A1N6JNC0_9BACT</name>
<dbReference type="PANTHER" id="PTHR38479:SF2">
    <property type="entry name" value="WINGED HELIX DNA-BINDING DOMAIN-CONTAINING PROTEIN"/>
    <property type="match status" value="1"/>
</dbReference>
<keyword evidence="2" id="KW-1185">Reference proteome</keyword>
<evidence type="ECO:0000313" key="2">
    <source>
        <dbReference type="Proteomes" id="UP000185003"/>
    </source>
</evidence>
<dbReference type="InterPro" id="IPR009351">
    <property type="entry name" value="AlkZ-like"/>
</dbReference>
<dbReference type="EMBL" id="FSRA01000002">
    <property type="protein sequence ID" value="SIO45894.1"/>
    <property type="molecule type" value="Genomic_DNA"/>
</dbReference>
<evidence type="ECO:0000313" key="1">
    <source>
        <dbReference type="EMBL" id="SIO45894.1"/>
    </source>
</evidence>
<proteinExistence type="predicted"/>
<dbReference type="STRING" id="536979.SAMN04488055_4213"/>
<gene>
    <name evidence="1" type="ORF">SAMN04488055_4213</name>
</gene>